<organism evidence="1 2">
    <name type="scientific">Potamilus streckersoni</name>
    <dbReference type="NCBI Taxonomy" id="2493646"/>
    <lineage>
        <taxon>Eukaryota</taxon>
        <taxon>Metazoa</taxon>
        <taxon>Spiralia</taxon>
        <taxon>Lophotrochozoa</taxon>
        <taxon>Mollusca</taxon>
        <taxon>Bivalvia</taxon>
        <taxon>Autobranchia</taxon>
        <taxon>Heteroconchia</taxon>
        <taxon>Palaeoheterodonta</taxon>
        <taxon>Unionida</taxon>
        <taxon>Unionoidea</taxon>
        <taxon>Unionidae</taxon>
        <taxon>Ambleminae</taxon>
        <taxon>Lampsilini</taxon>
        <taxon>Potamilus</taxon>
    </lineage>
</organism>
<gene>
    <name evidence="1" type="ORF">CHS0354_010257</name>
</gene>
<proteinExistence type="predicted"/>
<dbReference type="Proteomes" id="UP001195483">
    <property type="component" value="Unassembled WGS sequence"/>
</dbReference>
<name>A0AAE0RSM9_9BIVA</name>
<reference evidence="1" key="3">
    <citation type="submission" date="2023-05" db="EMBL/GenBank/DDBJ databases">
        <authorList>
            <person name="Smith C.H."/>
        </authorList>
    </citation>
    <scope>NUCLEOTIDE SEQUENCE</scope>
    <source>
        <strain evidence="1">CHS0354</strain>
        <tissue evidence="1">Mantle</tissue>
    </source>
</reference>
<keyword evidence="2" id="KW-1185">Reference proteome</keyword>
<dbReference type="EMBL" id="JAEAOA010000640">
    <property type="protein sequence ID" value="KAK3578891.1"/>
    <property type="molecule type" value="Genomic_DNA"/>
</dbReference>
<comment type="caution">
    <text evidence="1">The sequence shown here is derived from an EMBL/GenBank/DDBJ whole genome shotgun (WGS) entry which is preliminary data.</text>
</comment>
<reference evidence="1" key="1">
    <citation type="journal article" date="2021" name="Genome Biol. Evol.">
        <title>A High-Quality Reference Genome for a Parasitic Bivalve with Doubly Uniparental Inheritance (Bivalvia: Unionida).</title>
        <authorList>
            <person name="Smith C.H."/>
        </authorList>
    </citation>
    <scope>NUCLEOTIDE SEQUENCE</scope>
    <source>
        <strain evidence="1">CHS0354</strain>
    </source>
</reference>
<evidence type="ECO:0000313" key="1">
    <source>
        <dbReference type="EMBL" id="KAK3578891.1"/>
    </source>
</evidence>
<accession>A0AAE0RSM9</accession>
<dbReference type="AlphaFoldDB" id="A0AAE0RSM9"/>
<evidence type="ECO:0000313" key="2">
    <source>
        <dbReference type="Proteomes" id="UP001195483"/>
    </source>
</evidence>
<reference evidence="1" key="2">
    <citation type="journal article" date="2021" name="Genome Biol. Evol.">
        <title>Developing a high-quality reference genome for a parasitic bivalve with doubly uniparental inheritance (Bivalvia: Unionida).</title>
        <authorList>
            <person name="Smith C.H."/>
        </authorList>
    </citation>
    <scope>NUCLEOTIDE SEQUENCE</scope>
    <source>
        <strain evidence="1">CHS0354</strain>
        <tissue evidence="1">Mantle</tissue>
    </source>
</reference>
<sequence>MHFEFVGIIKEEGGQFESTDLGGLPEEDETTLANELFDQKSYIEKPFLAPFHPQPRDKVAICWKQTDAHSKEEGGEFDCSDLGGLPEEDETTLANELFDQKSYREKPFLAPFHPQPRDKVAICWKQTDAHSKTPESASWMDGPYGSAGGVDGPYGSASEVDGPYGSASGVDGPYGSKRGGWSLWVLVGWTAPMDLLVRWMATMGLLVRWTTPMGLLVEWMAPMGPSGVDGPFRSASRVDGPYWSASGVDSSYGSVSGVDGSYGSASGVDGPYRSAVEVDGSYGSASKMGGIYRF</sequence>
<protein>
    <submittedName>
        <fullName evidence="1">Uncharacterized protein</fullName>
    </submittedName>
</protein>